<keyword evidence="1" id="KW-0472">Membrane</keyword>
<feature type="transmembrane region" description="Helical" evidence="1">
    <location>
        <begin position="488"/>
        <end position="509"/>
    </location>
</feature>
<dbReference type="EMBL" id="CAEZTV010000018">
    <property type="protein sequence ID" value="CAB4575689.1"/>
    <property type="molecule type" value="Genomic_DNA"/>
</dbReference>
<dbReference type="Gene3D" id="3.90.550.10">
    <property type="entry name" value="Spore Coat Polysaccharide Biosynthesis Protein SpsA, Chain A"/>
    <property type="match status" value="1"/>
</dbReference>
<gene>
    <name evidence="2" type="ORF">UFOPK1747_00230</name>
</gene>
<sequence>MQYGVSVSAVLTEQNVTAIIVSHDGVTWLSEVVASLSSQKLKIDQIIAVDNGSIDGSPKLLRNAGIKVIEQDREAGFGSAIAAAVATLPKLQINAQGESNEWLWILHDDCAPDRHALKQLLTAALERPQVGIAGPKILGWYDRKHILETGISITENGSRWTGLEEREHDQGQHDETKMVLAVSTAGMLIKRSLYEELGGFDPSLELFRDDVDLGWRAHIAGYSVICVGEAILYHAEAAASERRSVDVRDALLHRPLLLDRRNAAFVLLANSSRWILPWVAVQLLFTAIGRSIIYLLAKLPGYAADEIAAIALLIFKPADLIKSRRYRKEGKYLSARVIKPFIPSRSVRYRLTLERISSSIFNAFKFGKNQDQAIVTKSYSDIGLIDESFDELQSAPAKSFSKLRSLAKQPMLFGILITVTISIFYARNRFGSLAGGALPVAPDSAMELIKRYIDSWHLVGLGSSNAVPTWLPLVAISSSFTLGNPQTFLSLIFFLAPTLCFIIFYRVAINFKLQRYSAFTAALLYAFSPVVLTSINQGRVGTLAIAFILPILFNLFLKNSSLSELSLRRLASICLVAGIAVAFSPLFAISWLVLNLYFLLKNYYFDSPNWKSTNGSEILKNLSNKKIKIHLVLMVAPIAMNIPWAFSFLFHPIRGLVEPGLSLASSGFFSVLSFNPGGVSSPAWYLISPFALFLLISLITPNHRDIGILGIISIFVAATLSTYYVVGNGSAAQRIWTGPLIIFAQLLALLAAFSLFERLLPILRNKNIGYQHFLSAVTAVITALSLIIFPIWAATIGANSLARSNQELVIPAFITDLAGTGEKPKTLVMRKNVEQLQYFITRGGDLQLGDPDMSSSTPAPIQQAISDLVSGTGANSSAVLGQYGVQYIFIKNPADVALIRTIDGIGGFTRSSETKDGVVWKVNNSNARVTLVDDKDQRFSLAIDDNSATVYVAKPGTILLAEKYDKAWRLLLDGRSITLGKSEFGVPAFVIDMPGEISLTHDGTARRGWVSLQLISLLTLIVLALPAGRKRKEVPLEELV</sequence>
<feature type="transmembrane region" description="Helical" evidence="1">
    <location>
        <begin position="706"/>
        <end position="726"/>
    </location>
</feature>
<feature type="transmembrane region" description="Helical" evidence="1">
    <location>
        <begin position="772"/>
        <end position="793"/>
    </location>
</feature>
<keyword evidence="1" id="KW-1133">Transmembrane helix</keyword>
<keyword evidence="1" id="KW-0812">Transmembrane</keyword>
<proteinExistence type="predicted"/>
<feature type="transmembrane region" description="Helical" evidence="1">
    <location>
        <begin position="570"/>
        <end position="600"/>
    </location>
</feature>
<feature type="transmembrane region" description="Helical" evidence="1">
    <location>
        <begin position="410"/>
        <end position="426"/>
    </location>
</feature>
<dbReference type="PANTHER" id="PTHR43685:SF3">
    <property type="entry name" value="SLR2126 PROTEIN"/>
    <property type="match status" value="1"/>
</dbReference>
<name>A0A6J6EJX8_9ZZZZ</name>
<dbReference type="InterPro" id="IPR029044">
    <property type="entry name" value="Nucleotide-diphossugar_trans"/>
</dbReference>
<dbReference type="Pfam" id="PF13641">
    <property type="entry name" value="Glyco_tranf_2_3"/>
    <property type="match status" value="1"/>
</dbReference>
<evidence type="ECO:0000256" key="1">
    <source>
        <dbReference type="SAM" id="Phobius"/>
    </source>
</evidence>
<dbReference type="InterPro" id="IPR050834">
    <property type="entry name" value="Glycosyltransf_2"/>
</dbReference>
<organism evidence="2">
    <name type="scientific">freshwater metagenome</name>
    <dbReference type="NCBI Taxonomy" id="449393"/>
    <lineage>
        <taxon>unclassified sequences</taxon>
        <taxon>metagenomes</taxon>
        <taxon>ecological metagenomes</taxon>
    </lineage>
</organism>
<evidence type="ECO:0000313" key="2">
    <source>
        <dbReference type="EMBL" id="CAB4575689.1"/>
    </source>
</evidence>
<feature type="transmembrane region" description="Helical" evidence="1">
    <location>
        <begin position="682"/>
        <end position="699"/>
    </location>
</feature>
<feature type="transmembrane region" description="Helical" evidence="1">
    <location>
        <begin position="541"/>
        <end position="558"/>
    </location>
</feature>
<dbReference type="AlphaFoldDB" id="A0A6J6EJX8"/>
<accession>A0A6J6EJX8</accession>
<dbReference type="PANTHER" id="PTHR43685">
    <property type="entry name" value="GLYCOSYLTRANSFERASE"/>
    <property type="match status" value="1"/>
</dbReference>
<dbReference type="SUPFAM" id="SSF53448">
    <property type="entry name" value="Nucleotide-diphospho-sugar transferases"/>
    <property type="match status" value="1"/>
</dbReference>
<protein>
    <submittedName>
        <fullName evidence="2">Unannotated protein</fullName>
    </submittedName>
</protein>
<feature type="transmembrane region" description="Helical" evidence="1">
    <location>
        <begin position="656"/>
        <end position="676"/>
    </location>
</feature>
<feature type="transmembrane region" description="Helical" evidence="1">
    <location>
        <begin position="516"/>
        <end position="535"/>
    </location>
</feature>
<feature type="transmembrane region" description="Helical" evidence="1">
    <location>
        <begin position="738"/>
        <end position="760"/>
    </location>
</feature>
<reference evidence="2" key="1">
    <citation type="submission" date="2020-05" db="EMBL/GenBank/DDBJ databases">
        <authorList>
            <person name="Chiriac C."/>
            <person name="Salcher M."/>
            <person name="Ghai R."/>
            <person name="Kavagutti S V."/>
        </authorList>
    </citation>
    <scope>NUCLEOTIDE SEQUENCE</scope>
</reference>
<feature type="transmembrane region" description="Helical" evidence="1">
    <location>
        <begin position="629"/>
        <end position="649"/>
    </location>
</feature>